<dbReference type="InterPro" id="IPR010376">
    <property type="entry name" value="GBBH-like_N"/>
</dbReference>
<evidence type="ECO:0000256" key="2">
    <source>
        <dbReference type="ARBA" id="ARBA00023004"/>
    </source>
</evidence>
<dbReference type="EMBL" id="JAHRIQ010027486">
    <property type="protein sequence ID" value="MEQ2230490.1"/>
    <property type="molecule type" value="Genomic_DNA"/>
</dbReference>
<keyword evidence="5" id="KW-1185">Reference proteome</keyword>
<dbReference type="Gene3D" id="3.30.2020.30">
    <property type="match status" value="1"/>
</dbReference>
<organism evidence="4 5">
    <name type="scientific">Ilyodon furcidens</name>
    <name type="common">goldbreast splitfin</name>
    <dbReference type="NCBI Taxonomy" id="33524"/>
    <lineage>
        <taxon>Eukaryota</taxon>
        <taxon>Metazoa</taxon>
        <taxon>Chordata</taxon>
        <taxon>Craniata</taxon>
        <taxon>Vertebrata</taxon>
        <taxon>Euteleostomi</taxon>
        <taxon>Actinopterygii</taxon>
        <taxon>Neopterygii</taxon>
        <taxon>Teleostei</taxon>
        <taxon>Neoteleostei</taxon>
        <taxon>Acanthomorphata</taxon>
        <taxon>Ovalentaria</taxon>
        <taxon>Atherinomorphae</taxon>
        <taxon>Cyprinodontiformes</taxon>
        <taxon>Goodeidae</taxon>
        <taxon>Ilyodon</taxon>
    </lineage>
</organism>
<evidence type="ECO:0000256" key="1">
    <source>
        <dbReference type="ARBA" id="ARBA00022723"/>
    </source>
</evidence>
<sequence length="135" mass="15053">MWMSTFARFAHPVLQRSTSAMVCKALRACHRMELPAAAPSFCMTPAHIRGHQTLGSAPLPVAGHSVRHVRALDKERLMAVEWEDGGQSLYPFTWLRDNCQCPHCTLQSAEARLLLLTDLDIHTGVDTVEVTKDCK</sequence>
<evidence type="ECO:0000259" key="3">
    <source>
        <dbReference type="Pfam" id="PF06155"/>
    </source>
</evidence>
<evidence type="ECO:0000313" key="5">
    <source>
        <dbReference type="Proteomes" id="UP001482620"/>
    </source>
</evidence>
<gene>
    <name evidence="4" type="ORF">ILYODFUR_029845</name>
</gene>
<comment type="caution">
    <text evidence="4">The sequence shown here is derived from an EMBL/GenBank/DDBJ whole genome shotgun (WGS) entry which is preliminary data.</text>
</comment>
<reference evidence="4 5" key="1">
    <citation type="submission" date="2021-06" db="EMBL/GenBank/DDBJ databases">
        <authorList>
            <person name="Palmer J.M."/>
        </authorList>
    </citation>
    <scope>NUCLEOTIDE SEQUENCE [LARGE SCALE GENOMIC DNA]</scope>
    <source>
        <strain evidence="5">if_2019</strain>
        <tissue evidence="4">Muscle</tissue>
    </source>
</reference>
<keyword evidence="2" id="KW-0408">Iron</keyword>
<feature type="domain" description="Gamma-butyrobetaine hydroxylase-like N-terminal" evidence="3">
    <location>
        <begin position="72"/>
        <end position="128"/>
    </location>
</feature>
<keyword evidence="1" id="KW-0479">Metal-binding</keyword>
<feature type="non-terminal residue" evidence="4">
    <location>
        <position position="135"/>
    </location>
</feature>
<accession>A0ABV0TC60</accession>
<evidence type="ECO:0000313" key="4">
    <source>
        <dbReference type="EMBL" id="MEQ2230490.1"/>
    </source>
</evidence>
<protein>
    <recommendedName>
        <fullName evidence="3">Gamma-butyrobetaine hydroxylase-like N-terminal domain-containing protein</fullName>
    </recommendedName>
</protein>
<dbReference type="Proteomes" id="UP001482620">
    <property type="component" value="Unassembled WGS sequence"/>
</dbReference>
<dbReference type="InterPro" id="IPR038492">
    <property type="entry name" value="GBBH-like_N_sf"/>
</dbReference>
<name>A0ABV0TC60_9TELE</name>
<dbReference type="Pfam" id="PF06155">
    <property type="entry name" value="GBBH-like_N"/>
    <property type="match status" value="1"/>
</dbReference>
<proteinExistence type="predicted"/>